<dbReference type="SMART" id="SM00235">
    <property type="entry name" value="ZnMc"/>
    <property type="match status" value="1"/>
</dbReference>
<feature type="binding site" evidence="12">
    <location>
        <position position="209"/>
    </location>
    <ligand>
        <name>Zn(2+)</name>
        <dbReference type="ChEBI" id="CHEBI:29105"/>
        <note>catalytic</note>
    </ligand>
</feature>
<evidence type="ECO:0000256" key="11">
    <source>
        <dbReference type="ARBA" id="ARBA00023180"/>
    </source>
</evidence>
<feature type="non-terminal residue" evidence="16">
    <location>
        <position position="1"/>
    </location>
</feature>
<evidence type="ECO:0000256" key="3">
    <source>
        <dbReference type="ARBA" id="ARBA00022525"/>
    </source>
</evidence>
<keyword evidence="11" id="KW-0325">Glycoprotein</keyword>
<dbReference type="PROSITE" id="PS51864">
    <property type="entry name" value="ASTACIN"/>
    <property type="match status" value="1"/>
</dbReference>
<reference evidence="16" key="1">
    <citation type="submission" date="2023-10" db="EMBL/GenBank/DDBJ databases">
        <title>Genome assembly of Pristionchus species.</title>
        <authorList>
            <person name="Yoshida K."/>
            <person name="Sommer R.J."/>
        </authorList>
    </citation>
    <scope>NUCLEOTIDE SEQUENCE</scope>
    <source>
        <strain evidence="16">RS5133</strain>
    </source>
</reference>
<proteinExistence type="predicted"/>
<keyword evidence="6" id="KW-0732">Signal</keyword>
<feature type="binding site" evidence="12">
    <location>
        <position position="199"/>
    </location>
    <ligand>
        <name>Zn(2+)</name>
        <dbReference type="ChEBI" id="CHEBI:29105"/>
        <note>catalytic</note>
    </ligand>
</feature>
<dbReference type="InterPro" id="IPR024079">
    <property type="entry name" value="MetalloPept_cat_dom_sf"/>
</dbReference>
<dbReference type="InterPro" id="IPR034035">
    <property type="entry name" value="Astacin-like_dom"/>
</dbReference>
<evidence type="ECO:0000256" key="1">
    <source>
        <dbReference type="ARBA" id="ARBA00002657"/>
    </source>
</evidence>
<keyword evidence="7 12" id="KW-0378">Hydrolase</keyword>
<evidence type="ECO:0000313" key="15">
    <source>
        <dbReference type="EMBL" id="GMT14668.1"/>
    </source>
</evidence>
<dbReference type="EMBL" id="BTSY01000002">
    <property type="protein sequence ID" value="GMT14671.1"/>
    <property type="molecule type" value="Genomic_DNA"/>
</dbReference>
<accession>A0AAV5V866</accession>
<comment type="caution">
    <text evidence="16">The sequence shown here is derived from an EMBL/GenBank/DDBJ whole genome shotgun (WGS) entry which is preliminary data.</text>
</comment>
<evidence type="ECO:0000256" key="4">
    <source>
        <dbReference type="ARBA" id="ARBA00022670"/>
    </source>
</evidence>
<protein>
    <recommendedName>
        <fullName evidence="13">Metalloendopeptidase</fullName>
        <ecNumber evidence="13">3.4.24.-</ecNumber>
    </recommendedName>
</protein>
<dbReference type="SUPFAM" id="SSF55486">
    <property type="entry name" value="Metalloproteases ('zincins'), catalytic domain"/>
    <property type="match status" value="1"/>
</dbReference>
<feature type="binding site" evidence="12">
    <location>
        <position position="203"/>
    </location>
    <ligand>
        <name>Zn(2+)</name>
        <dbReference type="ChEBI" id="CHEBI:29105"/>
        <note>catalytic</note>
    </ligand>
</feature>
<dbReference type="InterPro" id="IPR006026">
    <property type="entry name" value="Peptidase_Metallo"/>
</dbReference>
<dbReference type="InterPro" id="IPR017050">
    <property type="entry name" value="Metallopeptidase_nem"/>
</dbReference>
<dbReference type="Gene3D" id="3.40.390.10">
    <property type="entry name" value="Collagenase (Catalytic Domain)"/>
    <property type="match status" value="1"/>
</dbReference>
<dbReference type="PROSITE" id="PS01186">
    <property type="entry name" value="EGF_2"/>
    <property type="match status" value="1"/>
</dbReference>
<comment type="function">
    <text evidence="1">Metalloprotease.</text>
</comment>
<evidence type="ECO:0000313" key="17">
    <source>
        <dbReference type="EMBL" id="GMT14671.1"/>
    </source>
</evidence>
<evidence type="ECO:0000313" key="16">
    <source>
        <dbReference type="EMBL" id="GMT14669.1"/>
    </source>
</evidence>
<keyword evidence="3" id="KW-0964">Secreted</keyword>
<keyword evidence="4 12" id="KW-0645">Protease</keyword>
<dbReference type="GO" id="GO:0008270">
    <property type="term" value="F:zinc ion binding"/>
    <property type="evidence" value="ECO:0007669"/>
    <property type="project" value="UniProtKB-UniRule"/>
</dbReference>
<dbReference type="PANTHER" id="PTHR10127:SF793">
    <property type="entry name" value="ZINC METALLOPROTEINASE NAS-31"/>
    <property type="match status" value="1"/>
</dbReference>
<dbReference type="FunFam" id="3.40.390.10:FF:000048">
    <property type="entry name" value="Zinc metalloproteinase"/>
    <property type="match status" value="1"/>
</dbReference>
<dbReference type="PANTHER" id="PTHR10127">
    <property type="entry name" value="DISCOIDIN, CUB, EGF, LAMININ , AND ZINC METALLOPROTEASE DOMAIN CONTAINING"/>
    <property type="match status" value="1"/>
</dbReference>
<dbReference type="AlphaFoldDB" id="A0AAV5V866"/>
<dbReference type="CDD" id="cd04280">
    <property type="entry name" value="ZnMc_astacin_like"/>
    <property type="match status" value="1"/>
</dbReference>
<evidence type="ECO:0000256" key="12">
    <source>
        <dbReference type="PROSITE-ProRule" id="PRU01211"/>
    </source>
</evidence>
<comment type="cofactor">
    <cofactor evidence="12 13">
        <name>Zn(2+)</name>
        <dbReference type="ChEBI" id="CHEBI:29105"/>
    </cofactor>
    <text evidence="12 13">Binds 1 zinc ion per subunit.</text>
</comment>
<dbReference type="InterPro" id="IPR000742">
    <property type="entry name" value="EGF"/>
</dbReference>
<evidence type="ECO:0000256" key="13">
    <source>
        <dbReference type="RuleBase" id="RU361183"/>
    </source>
</evidence>
<evidence type="ECO:0000256" key="8">
    <source>
        <dbReference type="ARBA" id="ARBA00022833"/>
    </source>
</evidence>
<keyword evidence="9 12" id="KW-0482">Metalloprotease</keyword>
<dbReference type="Proteomes" id="UP001432322">
    <property type="component" value="Unassembled WGS sequence"/>
</dbReference>
<feature type="domain" description="Peptidase M12A" evidence="14">
    <location>
        <begin position="106"/>
        <end position="305"/>
    </location>
</feature>
<keyword evidence="10" id="KW-1015">Disulfide bond</keyword>
<evidence type="ECO:0000313" key="18">
    <source>
        <dbReference type="Proteomes" id="UP001432322"/>
    </source>
</evidence>
<feature type="active site" evidence="12">
    <location>
        <position position="200"/>
    </location>
</feature>
<evidence type="ECO:0000256" key="2">
    <source>
        <dbReference type="ARBA" id="ARBA00004613"/>
    </source>
</evidence>
<keyword evidence="8 12" id="KW-0862">Zinc</keyword>
<evidence type="ECO:0000256" key="9">
    <source>
        <dbReference type="ARBA" id="ARBA00023049"/>
    </source>
</evidence>
<keyword evidence="5 12" id="KW-0479">Metal-binding</keyword>
<gene>
    <name evidence="15" type="ORF">PFISCL1PPCAC_5965</name>
    <name evidence="16" type="ORF">PFISCL1PPCAC_5966</name>
    <name evidence="17" type="ORF">PFISCL1PPCAC_5968</name>
</gene>
<dbReference type="PROSITE" id="PS00022">
    <property type="entry name" value="EGF_1"/>
    <property type="match status" value="1"/>
</dbReference>
<evidence type="ECO:0000259" key="14">
    <source>
        <dbReference type="PROSITE" id="PS51864"/>
    </source>
</evidence>
<dbReference type="GO" id="GO:0006508">
    <property type="term" value="P:proteolysis"/>
    <property type="evidence" value="ECO:0007669"/>
    <property type="project" value="UniProtKB-KW"/>
</dbReference>
<organism evidence="16 18">
    <name type="scientific">Pristionchus fissidentatus</name>
    <dbReference type="NCBI Taxonomy" id="1538716"/>
    <lineage>
        <taxon>Eukaryota</taxon>
        <taxon>Metazoa</taxon>
        <taxon>Ecdysozoa</taxon>
        <taxon>Nematoda</taxon>
        <taxon>Chromadorea</taxon>
        <taxon>Rhabditida</taxon>
        <taxon>Rhabditina</taxon>
        <taxon>Diplogasteromorpha</taxon>
        <taxon>Diplogasteroidea</taxon>
        <taxon>Neodiplogasteridae</taxon>
        <taxon>Pristionchus</taxon>
    </lineage>
</organism>
<dbReference type="GO" id="GO:0018996">
    <property type="term" value="P:molting cycle, collagen and cuticulin-based cuticle"/>
    <property type="evidence" value="ECO:0007669"/>
    <property type="project" value="InterPro"/>
</dbReference>
<dbReference type="PRINTS" id="PR00480">
    <property type="entry name" value="ASTACIN"/>
</dbReference>
<keyword evidence="18" id="KW-1185">Reference proteome</keyword>
<dbReference type="GO" id="GO:0005576">
    <property type="term" value="C:extracellular region"/>
    <property type="evidence" value="ECO:0007669"/>
    <property type="project" value="UniProtKB-SubCell"/>
</dbReference>
<evidence type="ECO:0000256" key="10">
    <source>
        <dbReference type="ARBA" id="ARBA00023157"/>
    </source>
</evidence>
<evidence type="ECO:0000256" key="7">
    <source>
        <dbReference type="ARBA" id="ARBA00022801"/>
    </source>
</evidence>
<dbReference type="EC" id="3.4.24.-" evidence="13"/>
<comment type="subcellular location">
    <subcellularLocation>
        <location evidence="2">Secreted</location>
    </subcellularLocation>
</comment>
<name>A0AAV5V866_9BILA</name>
<evidence type="ECO:0000256" key="5">
    <source>
        <dbReference type="ARBA" id="ARBA00022723"/>
    </source>
</evidence>
<dbReference type="GO" id="GO:0004222">
    <property type="term" value="F:metalloendopeptidase activity"/>
    <property type="evidence" value="ECO:0007669"/>
    <property type="project" value="UniProtKB-UniRule"/>
</dbReference>
<dbReference type="Pfam" id="PF01400">
    <property type="entry name" value="Astacin"/>
    <property type="match status" value="1"/>
</dbReference>
<dbReference type="EMBL" id="BTSY01000002">
    <property type="protein sequence ID" value="GMT14668.1"/>
    <property type="molecule type" value="Genomic_DNA"/>
</dbReference>
<dbReference type="EMBL" id="BTSY01000002">
    <property type="protein sequence ID" value="GMT14669.1"/>
    <property type="molecule type" value="Genomic_DNA"/>
</dbReference>
<sequence>IFFLLMALGHSTPVSNQLFEEKMKGLNQVITSELTSNMEEKKFVDEKIVEIEINKTKIVSTDGSPIVDDDSVYSGPYSKEYYEGDILLTKDQLDTIVESDGKTKRQAQYNSYYPNNIWKGTPIPYYFDRNFPSNRIPSVRAAIKYWESNTCIRFAENGSGRARVRFINGNGCYANIGKTGGEQVISIGYGCDWIGTIAHEIEHTLGVWHTQARYDRSNYVSINAWNVLSNQLYNFNTQSQSYTNLFGIPYEFGSVMHYAENDFARDRSRPTIVARNGYERLQHSMSNYLPTIYDIKLINTYYKCYDNCPRKLSCQNGGQQDVNNCNRCKCPAGFGGTYCENISTLGCDRSMVIGASPINITATAGRSGLYSITYNECAIHLKPAQSGRRLEVTVTSGYGMSSWNCYGAGVDVRVSKDPAMTGIRICRPHTRYQPIVSDGDRVVLNLFSRINYVSFTFTARMI</sequence>
<comment type="caution">
    <text evidence="12">Lacks conserved residue(s) required for the propagation of feature annotation.</text>
</comment>
<dbReference type="InterPro" id="IPR001506">
    <property type="entry name" value="Peptidase_M12A"/>
</dbReference>
<dbReference type="PIRSF" id="PIRSF036365">
    <property type="entry name" value="Astacin_nematoda"/>
    <property type="match status" value="1"/>
</dbReference>
<evidence type="ECO:0000256" key="6">
    <source>
        <dbReference type="ARBA" id="ARBA00022729"/>
    </source>
</evidence>